<proteinExistence type="predicted"/>
<reference evidence="2 3" key="1">
    <citation type="submission" date="2023-09" db="EMBL/GenBank/DDBJ databases">
        <title>Novel taxa isolated from Blanes Bay.</title>
        <authorList>
            <person name="Rey-Velasco X."/>
            <person name="Lucena T."/>
        </authorList>
    </citation>
    <scope>NUCLEOTIDE SEQUENCE [LARGE SCALE GENOMIC DNA]</scope>
    <source>
        <strain evidence="2 3">S334</strain>
    </source>
</reference>
<feature type="region of interest" description="Disordered" evidence="1">
    <location>
        <begin position="1"/>
        <end position="54"/>
    </location>
</feature>
<keyword evidence="3" id="KW-1185">Reference proteome</keyword>
<dbReference type="Proteomes" id="UP001250656">
    <property type="component" value="Unassembled WGS sequence"/>
</dbReference>
<evidence type="ECO:0000313" key="2">
    <source>
        <dbReference type="EMBL" id="MDT7829399.1"/>
    </source>
</evidence>
<evidence type="ECO:0000256" key="1">
    <source>
        <dbReference type="SAM" id="MobiDB-lite"/>
    </source>
</evidence>
<name>A0ABU3L6N2_9FLAO</name>
<dbReference type="EMBL" id="JAVTTP010000001">
    <property type="protein sequence ID" value="MDT7829399.1"/>
    <property type="molecule type" value="Genomic_DNA"/>
</dbReference>
<protein>
    <submittedName>
        <fullName evidence="2">Uncharacterized protein</fullName>
    </submittedName>
</protein>
<organism evidence="2 3">
    <name type="scientific">Pricia mediterranea</name>
    <dbReference type="NCBI Taxonomy" id="3076079"/>
    <lineage>
        <taxon>Bacteria</taxon>
        <taxon>Pseudomonadati</taxon>
        <taxon>Bacteroidota</taxon>
        <taxon>Flavobacteriia</taxon>
        <taxon>Flavobacteriales</taxon>
        <taxon>Flavobacteriaceae</taxon>
        <taxon>Pricia</taxon>
    </lineage>
</organism>
<feature type="compositionally biased region" description="Basic and acidic residues" evidence="1">
    <location>
        <begin position="40"/>
        <end position="54"/>
    </location>
</feature>
<feature type="compositionally biased region" description="Basic and acidic residues" evidence="1">
    <location>
        <begin position="1"/>
        <end position="32"/>
    </location>
</feature>
<comment type="caution">
    <text evidence="2">The sequence shown here is derived from an EMBL/GenBank/DDBJ whole genome shotgun (WGS) entry which is preliminary data.</text>
</comment>
<accession>A0ABU3L6N2</accession>
<evidence type="ECO:0000313" key="3">
    <source>
        <dbReference type="Proteomes" id="UP001250656"/>
    </source>
</evidence>
<gene>
    <name evidence="2" type="ORF">RQM65_12035</name>
</gene>
<sequence>MNDKKNENKENNLIDKSDKQSLKEQAIDESATHGKKINHQVKDKRDQHQPRDTA</sequence>
<dbReference type="RefSeq" id="WP_314015306.1">
    <property type="nucleotide sequence ID" value="NZ_JAVTTP010000001.1"/>
</dbReference>